<name>A0A5B7K7J4_PORTR</name>
<comment type="caution">
    <text evidence="2">The sequence shown here is derived from an EMBL/GenBank/DDBJ whole genome shotgun (WGS) entry which is preliminary data.</text>
</comment>
<dbReference type="AlphaFoldDB" id="A0A5B7K7J4"/>
<reference evidence="2 3" key="1">
    <citation type="submission" date="2019-05" db="EMBL/GenBank/DDBJ databases">
        <title>Another draft genome of Portunus trituberculatus and its Hox gene families provides insights of decapod evolution.</title>
        <authorList>
            <person name="Jeong J.-H."/>
            <person name="Song I."/>
            <person name="Kim S."/>
            <person name="Choi T."/>
            <person name="Kim D."/>
            <person name="Ryu S."/>
            <person name="Kim W."/>
        </authorList>
    </citation>
    <scope>NUCLEOTIDE SEQUENCE [LARGE SCALE GENOMIC DNA]</scope>
    <source>
        <tissue evidence="2">Muscle</tissue>
    </source>
</reference>
<feature type="chain" id="PRO_5022988521" evidence="1">
    <location>
        <begin position="16"/>
        <end position="52"/>
    </location>
</feature>
<sequence length="52" mass="5772">MAVVVMCCWLAGVSAGQEDEDMPALSPQHFRDFSIDDMRRFIHEAGPKVCSS</sequence>
<keyword evidence="1" id="KW-0732">Signal</keyword>
<dbReference type="EMBL" id="VSRR010123871">
    <property type="protein sequence ID" value="MPD00675.1"/>
    <property type="molecule type" value="Genomic_DNA"/>
</dbReference>
<proteinExistence type="predicted"/>
<dbReference type="Proteomes" id="UP000324222">
    <property type="component" value="Unassembled WGS sequence"/>
</dbReference>
<organism evidence="2 3">
    <name type="scientific">Portunus trituberculatus</name>
    <name type="common">Swimming crab</name>
    <name type="synonym">Neptunus trituberculatus</name>
    <dbReference type="NCBI Taxonomy" id="210409"/>
    <lineage>
        <taxon>Eukaryota</taxon>
        <taxon>Metazoa</taxon>
        <taxon>Ecdysozoa</taxon>
        <taxon>Arthropoda</taxon>
        <taxon>Crustacea</taxon>
        <taxon>Multicrustacea</taxon>
        <taxon>Malacostraca</taxon>
        <taxon>Eumalacostraca</taxon>
        <taxon>Eucarida</taxon>
        <taxon>Decapoda</taxon>
        <taxon>Pleocyemata</taxon>
        <taxon>Brachyura</taxon>
        <taxon>Eubrachyura</taxon>
        <taxon>Portunoidea</taxon>
        <taxon>Portunidae</taxon>
        <taxon>Portuninae</taxon>
        <taxon>Portunus</taxon>
    </lineage>
</organism>
<evidence type="ECO:0000313" key="3">
    <source>
        <dbReference type="Proteomes" id="UP000324222"/>
    </source>
</evidence>
<keyword evidence="3" id="KW-1185">Reference proteome</keyword>
<feature type="signal peptide" evidence="1">
    <location>
        <begin position="1"/>
        <end position="15"/>
    </location>
</feature>
<accession>A0A5B7K7J4</accession>
<evidence type="ECO:0000256" key="1">
    <source>
        <dbReference type="SAM" id="SignalP"/>
    </source>
</evidence>
<evidence type="ECO:0000313" key="2">
    <source>
        <dbReference type="EMBL" id="MPD00675.1"/>
    </source>
</evidence>
<protein>
    <submittedName>
        <fullName evidence="2">Uncharacterized protein</fullName>
    </submittedName>
</protein>
<gene>
    <name evidence="2" type="ORF">E2C01_096163</name>
</gene>